<accession>X1HCX1</accession>
<protein>
    <submittedName>
        <fullName evidence="1">Uncharacterized protein</fullName>
    </submittedName>
</protein>
<dbReference type="EMBL" id="BARU01015421">
    <property type="protein sequence ID" value="GAH51694.1"/>
    <property type="molecule type" value="Genomic_DNA"/>
</dbReference>
<feature type="non-terminal residue" evidence="1">
    <location>
        <position position="101"/>
    </location>
</feature>
<evidence type="ECO:0000313" key="1">
    <source>
        <dbReference type="EMBL" id="GAH51694.1"/>
    </source>
</evidence>
<gene>
    <name evidence="1" type="ORF">S03H2_26523</name>
</gene>
<feature type="non-terminal residue" evidence="1">
    <location>
        <position position="1"/>
    </location>
</feature>
<proteinExistence type="predicted"/>
<sequence>FISIEECQAIFVTSNLELTYSARDYPDFNFREGTASLVVTDYELTNLVWLKDPSLSPNLPRRRLIADSYASVQPSDTLWAKYLRTIEHLEENGKISSDQYF</sequence>
<name>X1HCX1_9ZZZZ</name>
<reference evidence="1" key="1">
    <citation type="journal article" date="2014" name="Front. Microbiol.">
        <title>High frequency of phylogenetically diverse reductive dehalogenase-homologous genes in deep subseafloor sedimentary metagenomes.</title>
        <authorList>
            <person name="Kawai M."/>
            <person name="Futagami T."/>
            <person name="Toyoda A."/>
            <person name="Takaki Y."/>
            <person name="Nishi S."/>
            <person name="Hori S."/>
            <person name="Arai W."/>
            <person name="Tsubouchi T."/>
            <person name="Morono Y."/>
            <person name="Uchiyama I."/>
            <person name="Ito T."/>
            <person name="Fujiyama A."/>
            <person name="Inagaki F."/>
            <person name="Takami H."/>
        </authorList>
    </citation>
    <scope>NUCLEOTIDE SEQUENCE</scope>
    <source>
        <strain evidence="1">Expedition CK06-06</strain>
    </source>
</reference>
<comment type="caution">
    <text evidence="1">The sequence shown here is derived from an EMBL/GenBank/DDBJ whole genome shotgun (WGS) entry which is preliminary data.</text>
</comment>
<organism evidence="1">
    <name type="scientific">marine sediment metagenome</name>
    <dbReference type="NCBI Taxonomy" id="412755"/>
    <lineage>
        <taxon>unclassified sequences</taxon>
        <taxon>metagenomes</taxon>
        <taxon>ecological metagenomes</taxon>
    </lineage>
</organism>
<dbReference type="AlphaFoldDB" id="X1HCX1"/>